<keyword evidence="3" id="KW-1185">Reference proteome</keyword>
<accession>A0A3N4MFJ0</accession>
<name>A0A3N4MFJ0_9BACT</name>
<feature type="transmembrane region" description="Helical" evidence="1">
    <location>
        <begin position="37"/>
        <end position="56"/>
    </location>
</feature>
<dbReference type="AlphaFoldDB" id="A0A3N4MFJ0"/>
<dbReference type="EMBL" id="RMBX01000006">
    <property type="protein sequence ID" value="RPD40756.1"/>
    <property type="molecule type" value="Genomic_DNA"/>
</dbReference>
<feature type="transmembrane region" description="Helical" evidence="1">
    <location>
        <begin position="94"/>
        <end position="114"/>
    </location>
</feature>
<evidence type="ECO:0000313" key="2">
    <source>
        <dbReference type="EMBL" id="RPD40756.1"/>
    </source>
</evidence>
<reference evidence="3" key="1">
    <citation type="submission" date="2018-11" db="EMBL/GenBank/DDBJ databases">
        <title>Chitinophaga lutea sp.nov., isolate from arsenic contaminated soil.</title>
        <authorList>
            <person name="Zong Y."/>
        </authorList>
    </citation>
    <scope>NUCLEOTIDE SEQUENCE [LARGE SCALE GENOMIC DNA]</scope>
    <source>
        <strain evidence="3">YLT18</strain>
    </source>
</reference>
<proteinExistence type="predicted"/>
<keyword evidence="1" id="KW-0472">Membrane</keyword>
<dbReference type="RefSeq" id="WP_120516934.1">
    <property type="nucleotide sequence ID" value="NZ_QXZY01000007.1"/>
</dbReference>
<sequence>MKSTLIPVLIVSAAAGLYFTLSFTFREDYSLGAYLPGYVLTLSYLIVKCCSVPLGFNKIRIRLTCSFILYTILICLYYYPLWWAFLSKFRDNDFMHILIIITLTEFLHTYRSYFFPRAK</sequence>
<keyword evidence="1" id="KW-0812">Transmembrane</keyword>
<feature type="transmembrane region" description="Helical" evidence="1">
    <location>
        <begin position="5"/>
        <end position="25"/>
    </location>
</feature>
<dbReference type="Proteomes" id="UP000279089">
    <property type="component" value="Unassembled WGS sequence"/>
</dbReference>
<evidence type="ECO:0000313" key="3">
    <source>
        <dbReference type="Proteomes" id="UP000279089"/>
    </source>
</evidence>
<keyword evidence="1" id="KW-1133">Transmembrane helix</keyword>
<protein>
    <submittedName>
        <fullName evidence="2">Uncharacterized protein</fullName>
    </submittedName>
</protein>
<feature type="transmembrane region" description="Helical" evidence="1">
    <location>
        <begin position="63"/>
        <end position="82"/>
    </location>
</feature>
<evidence type="ECO:0000256" key="1">
    <source>
        <dbReference type="SAM" id="Phobius"/>
    </source>
</evidence>
<organism evidence="2 3">
    <name type="scientific">Chitinophaga barathri</name>
    <dbReference type="NCBI Taxonomy" id="1647451"/>
    <lineage>
        <taxon>Bacteria</taxon>
        <taxon>Pseudomonadati</taxon>
        <taxon>Bacteroidota</taxon>
        <taxon>Chitinophagia</taxon>
        <taxon>Chitinophagales</taxon>
        <taxon>Chitinophagaceae</taxon>
        <taxon>Chitinophaga</taxon>
    </lineage>
</organism>
<gene>
    <name evidence="2" type="ORF">EG028_12045</name>
</gene>
<comment type="caution">
    <text evidence="2">The sequence shown here is derived from an EMBL/GenBank/DDBJ whole genome shotgun (WGS) entry which is preliminary data.</text>
</comment>